<dbReference type="PANTHER" id="PTHR42643:SF24">
    <property type="entry name" value="IONOTROPIC RECEPTOR 60A"/>
    <property type="match status" value="1"/>
</dbReference>
<evidence type="ECO:0000256" key="11">
    <source>
        <dbReference type="ARBA" id="ARBA00023303"/>
    </source>
</evidence>
<dbReference type="Pfam" id="PF00060">
    <property type="entry name" value="Lig_chan"/>
    <property type="match status" value="1"/>
</dbReference>
<dbReference type="GO" id="GO:0005886">
    <property type="term" value="C:plasma membrane"/>
    <property type="evidence" value="ECO:0007669"/>
    <property type="project" value="UniProtKB-SubCell"/>
</dbReference>
<keyword evidence="11" id="KW-0407">Ion channel</keyword>
<evidence type="ECO:0000256" key="8">
    <source>
        <dbReference type="ARBA" id="ARBA00023170"/>
    </source>
</evidence>
<feature type="compositionally biased region" description="Polar residues" evidence="12">
    <location>
        <begin position="419"/>
        <end position="435"/>
    </location>
</feature>
<evidence type="ECO:0000313" key="16">
    <source>
        <dbReference type="EMBL" id="CAD5116451.1"/>
    </source>
</evidence>
<evidence type="ECO:0000256" key="10">
    <source>
        <dbReference type="ARBA" id="ARBA00023286"/>
    </source>
</evidence>
<dbReference type="Proteomes" id="UP000549394">
    <property type="component" value="Unassembled WGS sequence"/>
</dbReference>
<evidence type="ECO:0000256" key="13">
    <source>
        <dbReference type="SAM" id="Phobius"/>
    </source>
</evidence>
<evidence type="ECO:0000256" key="3">
    <source>
        <dbReference type="ARBA" id="ARBA00022475"/>
    </source>
</evidence>
<accession>A0A7I8VL88</accession>
<feature type="transmembrane region" description="Helical" evidence="13">
    <location>
        <begin position="345"/>
        <end position="366"/>
    </location>
</feature>
<dbReference type="GO" id="GO:0015276">
    <property type="term" value="F:ligand-gated monoatomic ion channel activity"/>
    <property type="evidence" value="ECO:0007669"/>
    <property type="project" value="InterPro"/>
</dbReference>
<dbReference type="GO" id="GO:0050906">
    <property type="term" value="P:detection of stimulus involved in sensory perception"/>
    <property type="evidence" value="ECO:0007669"/>
    <property type="project" value="UniProtKB-ARBA"/>
</dbReference>
<dbReference type="AlphaFoldDB" id="A0A7I8VL88"/>
<sequence>MLKDEKLFPEEFEGFNKRKLRVATLHYPPFVKRQLDSNGNILSYTGMCIEMLDALANRLNFTYDLMEPADKTFGIEVNESGEWNGLIGLLQRREVDLVAGALTITHTREDVVDFTHPYWEEPTVLVIREPTRTVDMFAFFKQGAVSEIKSSSGRYIVGTWWIFVLVIVATYTGNLIAFLTTNIPKLPFSTLEQMAQQKEYAYGLQDGIVQMMLFKTSSNPTYKRVWEGISSHRDDVLVKDTTEGLVKAKNEKYIYIGEKTNIEAEMASDCNITLLPEEFFKVGFGFALQDGDPYGEVFNKEIMSILEGGLIQRWKKKHWPAEHCKATVKIAHVNVISFRDCIGQFALLAAGIGVATLILTAEYLILHTQKRRFLKKKKRRISVASVSRRVGSVPPFKIPQADRLEDETPTMNKLSVNESDSAVYSVSSTPNSSCENIDVITDEANVNNSRKPSDTLNGR</sequence>
<evidence type="ECO:0000256" key="9">
    <source>
        <dbReference type="ARBA" id="ARBA00023180"/>
    </source>
</evidence>
<dbReference type="OrthoDB" id="9997229at2759"/>
<keyword evidence="3" id="KW-1003">Cell membrane</keyword>
<keyword evidence="2" id="KW-0813">Transport</keyword>
<evidence type="ECO:0000259" key="14">
    <source>
        <dbReference type="SMART" id="SM00079"/>
    </source>
</evidence>
<dbReference type="SMART" id="SM00079">
    <property type="entry name" value="PBPe"/>
    <property type="match status" value="1"/>
</dbReference>
<dbReference type="PANTHER" id="PTHR42643">
    <property type="entry name" value="IONOTROPIC RECEPTOR 20A-RELATED"/>
    <property type="match status" value="1"/>
</dbReference>
<keyword evidence="17" id="KW-1185">Reference proteome</keyword>
<feature type="compositionally biased region" description="Polar residues" evidence="12">
    <location>
        <begin position="444"/>
        <end position="459"/>
    </location>
</feature>
<keyword evidence="6" id="KW-0406">Ion transport</keyword>
<name>A0A7I8VL88_9ANNE</name>
<feature type="domain" description="Ionotropic glutamate receptor C-terminal" evidence="14">
    <location>
        <begin position="19"/>
        <end position="321"/>
    </location>
</feature>
<evidence type="ECO:0000256" key="4">
    <source>
        <dbReference type="ARBA" id="ARBA00022692"/>
    </source>
</evidence>
<dbReference type="InterPro" id="IPR001320">
    <property type="entry name" value="Iontro_rcpt_C"/>
</dbReference>
<feature type="transmembrane region" description="Helical" evidence="13">
    <location>
        <begin position="155"/>
        <end position="179"/>
    </location>
</feature>
<dbReference type="EMBL" id="CAJFCJ010000006">
    <property type="protein sequence ID" value="CAD5116451.1"/>
    <property type="molecule type" value="Genomic_DNA"/>
</dbReference>
<dbReference type="SMART" id="SM00918">
    <property type="entry name" value="Lig_chan-Glu_bd"/>
    <property type="match status" value="1"/>
</dbReference>
<comment type="subcellular location">
    <subcellularLocation>
        <location evidence="1">Cell membrane</location>
        <topology evidence="1">Multi-pass membrane protein</topology>
    </subcellularLocation>
</comment>
<dbReference type="Gene3D" id="3.40.190.10">
    <property type="entry name" value="Periplasmic binding protein-like II"/>
    <property type="match status" value="3"/>
</dbReference>
<evidence type="ECO:0000259" key="15">
    <source>
        <dbReference type="SMART" id="SM00918"/>
    </source>
</evidence>
<evidence type="ECO:0000256" key="5">
    <source>
        <dbReference type="ARBA" id="ARBA00022989"/>
    </source>
</evidence>
<evidence type="ECO:0000256" key="12">
    <source>
        <dbReference type="SAM" id="MobiDB-lite"/>
    </source>
</evidence>
<proteinExistence type="predicted"/>
<evidence type="ECO:0000313" key="17">
    <source>
        <dbReference type="Proteomes" id="UP000549394"/>
    </source>
</evidence>
<evidence type="ECO:0000256" key="6">
    <source>
        <dbReference type="ARBA" id="ARBA00023065"/>
    </source>
</evidence>
<dbReference type="InterPro" id="IPR052192">
    <property type="entry name" value="Insect_Ionotropic_Sensory_Rcpt"/>
</dbReference>
<evidence type="ECO:0000256" key="1">
    <source>
        <dbReference type="ARBA" id="ARBA00004651"/>
    </source>
</evidence>
<organism evidence="16 17">
    <name type="scientific">Dimorphilus gyrociliatus</name>
    <dbReference type="NCBI Taxonomy" id="2664684"/>
    <lineage>
        <taxon>Eukaryota</taxon>
        <taxon>Metazoa</taxon>
        <taxon>Spiralia</taxon>
        <taxon>Lophotrochozoa</taxon>
        <taxon>Annelida</taxon>
        <taxon>Polychaeta</taxon>
        <taxon>Polychaeta incertae sedis</taxon>
        <taxon>Dinophilidae</taxon>
        <taxon>Dimorphilus</taxon>
    </lineage>
</organism>
<keyword evidence="8" id="KW-0675">Receptor</keyword>
<dbReference type="Pfam" id="PF10613">
    <property type="entry name" value="Lig_chan-Glu_bd"/>
    <property type="match status" value="1"/>
</dbReference>
<dbReference type="SUPFAM" id="SSF53850">
    <property type="entry name" value="Periplasmic binding protein-like II"/>
    <property type="match status" value="1"/>
</dbReference>
<reference evidence="16 17" key="1">
    <citation type="submission" date="2020-08" db="EMBL/GenBank/DDBJ databases">
        <authorList>
            <person name="Hejnol A."/>
        </authorList>
    </citation>
    <scope>NUCLEOTIDE SEQUENCE [LARGE SCALE GENOMIC DNA]</scope>
</reference>
<keyword evidence="10" id="KW-1071">Ligand-gated ion channel</keyword>
<feature type="domain" description="Ionotropic glutamate receptor L-glutamate and glycine-binding" evidence="15">
    <location>
        <begin position="29"/>
        <end position="92"/>
    </location>
</feature>
<evidence type="ECO:0000256" key="7">
    <source>
        <dbReference type="ARBA" id="ARBA00023136"/>
    </source>
</evidence>
<keyword evidence="5 13" id="KW-1133">Transmembrane helix</keyword>
<dbReference type="InterPro" id="IPR019594">
    <property type="entry name" value="Glu/Gly-bd"/>
</dbReference>
<evidence type="ECO:0000256" key="2">
    <source>
        <dbReference type="ARBA" id="ARBA00022448"/>
    </source>
</evidence>
<gene>
    <name evidence="16" type="ORF">DGYR_LOCUS5081</name>
</gene>
<dbReference type="FunFam" id="3.40.190.10:FF:000024">
    <property type="entry name" value="Glutamate receptor, ionotropic, delta 1"/>
    <property type="match status" value="1"/>
</dbReference>
<protein>
    <submittedName>
        <fullName evidence="16">DgyrCDS5337</fullName>
    </submittedName>
</protein>
<keyword evidence="9" id="KW-0325">Glycoprotein</keyword>
<comment type="caution">
    <text evidence="16">The sequence shown here is derived from an EMBL/GenBank/DDBJ whole genome shotgun (WGS) entry which is preliminary data.</text>
</comment>
<keyword evidence="4 13" id="KW-0812">Transmembrane</keyword>
<keyword evidence="7 13" id="KW-0472">Membrane</keyword>
<feature type="region of interest" description="Disordered" evidence="12">
    <location>
        <begin position="419"/>
        <end position="459"/>
    </location>
</feature>